<evidence type="ECO:0000313" key="2">
    <source>
        <dbReference type="EMBL" id="EGR28285.1"/>
    </source>
</evidence>
<dbReference type="PANTHER" id="PTHR13523">
    <property type="entry name" value="COILED-COIL-HELIX-COILED-COIL-HELIX DOMAIN CONTAINING 2/NUR77"/>
    <property type="match status" value="1"/>
</dbReference>
<feature type="non-terminal residue" evidence="2">
    <location>
        <position position="1"/>
    </location>
</feature>
<gene>
    <name evidence="2" type="ORF">IMG5_179420</name>
</gene>
<dbReference type="OrthoDB" id="310526at2759"/>
<evidence type="ECO:0000256" key="1">
    <source>
        <dbReference type="SAM" id="MobiDB-lite"/>
    </source>
</evidence>
<proteinExistence type="predicted"/>
<organism evidence="2 3">
    <name type="scientific">Ichthyophthirius multifiliis</name>
    <name type="common">White spot disease agent</name>
    <name type="synonym">Ich</name>
    <dbReference type="NCBI Taxonomy" id="5932"/>
    <lineage>
        <taxon>Eukaryota</taxon>
        <taxon>Sar</taxon>
        <taxon>Alveolata</taxon>
        <taxon>Ciliophora</taxon>
        <taxon>Intramacronucleata</taxon>
        <taxon>Oligohymenophorea</taxon>
        <taxon>Hymenostomatida</taxon>
        <taxon>Ophryoglenina</taxon>
        <taxon>Ichthyophthirius</taxon>
    </lineage>
</organism>
<dbReference type="GO" id="GO:0005739">
    <property type="term" value="C:mitochondrion"/>
    <property type="evidence" value="ECO:0007669"/>
    <property type="project" value="TreeGrafter"/>
</dbReference>
<dbReference type="GeneID" id="14904361"/>
<keyword evidence="3" id="KW-1185">Reference proteome</keyword>
<reference evidence="2 3" key="1">
    <citation type="submission" date="2011-07" db="EMBL/GenBank/DDBJ databases">
        <authorList>
            <person name="Coyne R."/>
            <person name="Brami D."/>
            <person name="Johnson J."/>
            <person name="Hostetler J."/>
            <person name="Hannick L."/>
            <person name="Clark T."/>
            <person name="Cassidy-Hanley D."/>
            <person name="Inman J."/>
        </authorList>
    </citation>
    <scope>NUCLEOTIDE SEQUENCE [LARGE SCALE GENOMIC DNA]</scope>
    <source>
        <strain evidence="2 3">G5</strain>
    </source>
</reference>
<dbReference type="EMBL" id="GL984270">
    <property type="protein sequence ID" value="EGR28285.1"/>
    <property type="molecule type" value="Genomic_DNA"/>
</dbReference>
<dbReference type="GO" id="GO:0005634">
    <property type="term" value="C:nucleus"/>
    <property type="evidence" value="ECO:0007669"/>
    <property type="project" value="TreeGrafter"/>
</dbReference>
<dbReference type="Proteomes" id="UP000008983">
    <property type="component" value="Unassembled WGS sequence"/>
</dbReference>
<feature type="compositionally biased region" description="Low complexity" evidence="1">
    <location>
        <begin position="87"/>
        <end position="104"/>
    </location>
</feature>
<evidence type="ECO:0000313" key="3">
    <source>
        <dbReference type="Proteomes" id="UP000008983"/>
    </source>
</evidence>
<dbReference type="PANTHER" id="PTHR13523:SF2">
    <property type="entry name" value="COILED-COIL-HELIX-COILED-COIL-HELIX DOMAIN CONTAINING 2, ISOFORM A-RELATED"/>
    <property type="match status" value="1"/>
</dbReference>
<dbReference type="InParanoid" id="G0R2M1"/>
<accession>G0R2M1</accession>
<dbReference type="RefSeq" id="XP_004027630.1">
    <property type="nucleotide sequence ID" value="XM_004027581.1"/>
</dbReference>
<dbReference type="eggNOG" id="KOG4090">
    <property type="taxonomic scope" value="Eukaryota"/>
</dbReference>
<feature type="compositionally biased region" description="Low complexity" evidence="1">
    <location>
        <begin position="32"/>
        <end position="45"/>
    </location>
</feature>
<dbReference type="STRING" id="857967.G0R2M1"/>
<dbReference type="GO" id="GO:0007005">
    <property type="term" value="P:mitochondrion organization"/>
    <property type="evidence" value="ECO:0007669"/>
    <property type="project" value="InterPro"/>
</dbReference>
<sequence length="143" mass="15848">NQQIYKMPRRSSSSSRTSSSRSTATAQRPAYQPTRPVQQPPVQQQKSGGIFSGLGSTLMTGMAFGAGSEVAHQAIRSVIGGGSGHGQQQVEQQQQQQQQYQQPQQQLCGDETQSFTNCLKNYQEISMCQTYMDILKECQKRNI</sequence>
<name>G0R2M1_ICHMU</name>
<dbReference type="InterPro" id="IPR055304">
    <property type="entry name" value="CHCHD2/10-like"/>
</dbReference>
<feature type="compositionally biased region" description="Low complexity" evidence="1">
    <location>
        <begin position="10"/>
        <end position="23"/>
    </location>
</feature>
<feature type="region of interest" description="Disordered" evidence="1">
    <location>
        <begin position="1"/>
        <end position="51"/>
    </location>
</feature>
<dbReference type="AlphaFoldDB" id="G0R2M1"/>
<protein>
    <submittedName>
        <fullName evidence="2">P8mtcp1, putative</fullName>
    </submittedName>
</protein>
<dbReference type="OMA" id="WYFDAMQ"/>
<feature type="region of interest" description="Disordered" evidence="1">
    <location>
        <begin position="76"/>
        <end position="104"/>
    </location>
</feature>